<evidence type="ECO:0000313" key="1">
    <source>
        <dbReference type="EMBL" id="EEE16757.1"/>
    </source>
</evidence>
<organism evidence="1 2">
    <name type="scientific">Lancefieldella rimae (strain ATCC 49626 / DSM 7090 / CCUG 31168 / NBRC 15546 / VPI D140H-11A)</name>
    <name type="common">Atopobium rimae</name>
    <dbReference type="NCBI Taxonomy" id="553184"/>
    <lineage>
        <taxon>Bacteria</taxon>
        <taxon>Bacillati</taxon>
        <taxon>Actinomycetota</taxon>
        <taxon>Coriobacteriia</taxon>
        <taxon>Coriobacteriales</taxon>
        <taxon>Atopobiaceae</taxon>
        <taxon>Lancefieldella</taxon>
    </lineage>
</organism>
<comment type="caution">
    <text evidence="1">The sequence shown here is derived from an EMBL/GenBank/DDBJ whole genome shotgun (WGS) entry which is preliminary data.</text>
</comment>
<sequence>MKTDKSNGYQWFFSPQKEFRQKIHNLFAKSLVQNSKAGRITR</sequence>
<proteinExistence type="predicted"/>
<dbReference type="EMBL" id="ACFE01000004">
    <property type="protein sequence ID" value="EEE16757.1"/>
    <property type="molecule type" value="Genomic_DNA"/>
</dbReference>
<reference evidence="1 2" key="1">
    <citation type="submission" date="2009-01" db="EMBL/GenBank/DDBJ databases">
        <authorList>
            <person name="Madupu R."/>
            <person name="Sebastian Y."/>
            <person name="Durkin A.S."/>
            <person name="Torralba M."/>
            <person name="Methe B."/>
            <person name="Sutton G.G."/>
            <person name="Strausberg R.L."/>
            <person name="Nelson K.E."/>
        </authorList>
    </citation>
    <scope>NUCLEOTIDE SEQUENCE [LARGE SCALE GENOMIC DNA]</scope>
    <source>
        <strain evidence="1 2">ATCC 49626</strain>
    </source>
</reference>
<dbReference type="Proteomes" id="UP000004070">
    <property type="component" value="Unassembled WGS sequence"/>
</dbReference>
<dbReference type="AlphaFoldDB" id="B9CNT0"/>
<evidence type="ECO:0000313" key="2">
    <source>
        <dbReference type="Proteomes" id="UP000004070"/>
    </source>
</evidence>
<name>B9CNT0_LANR4</name>
<gene>
    <name evidence="1" type="ORF">ATORI0001_0130</name>
</gene>
<protein>
    <submittedName>
        <fullName evidence="1">Uncharacterized protein</fullName>
    </submittedName>
</protein>
<accession>B9CNT0</accession>